<dbReference type="EMBL" id="JAIQCV010000012">
    <property type="protein sequence ID" value="KAH1039942.1"/>
    <property type="molecule type" value="Genomic_DNA"/>
</dbReference>
<keyword evidence="2" id="KW-1185">Reference proteome</keyword>
<evidence type="ECO:0000313" key="1">
    <source>
        <dbReference type="EMBL" id="KAH1039942.1"/>
    </source>
</evidence>
<proteinExistence type="predicted"/>
<gene>
    <name evidence="1" type="ORF">J1N35_041685</name>
</gene>
<reference evidence="1 2" key="1">
    <citation type="journal article" date="2021" name="Plant Biotechnol. J.">
        <title>Multi-omics assisted identification of the key and species-specific regulatory components of drought-tolerant mechanisms in Gossypium stocksii.</title>
        <authorList>
            <person name="Yu D."/>
            <person name="Ke L."/>
            <person name="Zhang D."/>
            <person name="Wu Y."/>
            <person name="Sun Y."/>
            <person name="Mei J."/>
            <person name="Sun J."/>
            <person name="Sun Y."/>
        </authorList>
    </citation>
    <scope>NUCLEOTIDE SEQUENCE [LARGE SCALE GENOMIC DNA]</scope>
    <source>
        <strain evidence="2">cv. E1</strain>
        <tissue evidence="1">Leaf</tissue>
    </source>
</reference>
<comment type="caution">
    <text evidence="1">The sequence shown here is derived from an EMBL/GenBank/DDBJ whole genome shotgun (WGS) entry which is preliminary data.</text>
</comment>
<sequence>MAHPNENFPFNLSLGQVGASGSRSQPNEADLFAGWFIDLPENFNNAAYQGVSHPLDLNISTAHGLPLSPNQEASSQQFLALQEQMKFMNNQMAAKEARFKTKLRACMQENGKKDGRVATGRESIAP</sequence>
<accession>A0A9D3ZJI3</accession>
<name>A0A9D3ZJI3_9ROSI</name>
<dbReference type="AlphaFoldDB" id="A0A9D3ZJI3"/>
<organism evidence="1 2">
    <name type="scientific">Gossypium stocksii</name>
    <dbReference type="NCBI Taxonomy" id="47602"/>
    <lineage>
        <taxon>Eukaryota</taxon>
        <taxon>Viridiplantae</taxon>
        <taxon>Streptophyta</taxon>
        <taxon>Embryophyta</taxon>
        <taxon>Tracheophyta</taxon>
        <taxon>Spermatophyta</taxon>
        <taxon>Magnoliopsida</taxon>
        <taxon>eudicotyledons</taxon>
        <taxon>Gunneridae</taxon>
        <taxon>Pentapetalae</taxon>
        <taxon>rosids</taxon>
        <taxon>malvids</taxon>
        <taxon>Malvales</taxon>
        <taxon>Malvaceae</taxon>
        <taxon>Malvoideae</taxon>
        <taxon>Gossypium</taxon>
    </lineage>
</organism>
<protein>
    <submittedName>
        <fullName evidence="1">Uncharacterized protein</fullName>
    </submittedName>
</protein>
<evidence type="ECO:0000313" key="2">
    <source>
        <dbReference type="Proteomes" id="UP000828251"/>
    </source>
</evidence>
<dbReference type="Proteomes" id="UP000828251">
    <property type="component" value="Unassembled WGS sequence"/>
</dbReference>